<evidence type="ECO:0000256" key="5">
    <source>
        <dbReference type="ARBA" id="ARBA00022989"/>
    </source>
</evidence>
<dbReference type="Gene3D" id="1.10.3720.10">
    <property type="entry name" value="MetI-like"/>
    <property type="match status" value="2"/>
</dbReference>
<evidence type="ECO:0000256" key="2">
    <source>
        <dbReference type="ARBA" id="ARBA00022448"/>
    </source>
</evidence>
<evidence type="ECO:0000256" key="4">
    <source>
        <dbReference type="ARBA" id="ARBA00022692"/>
    </source>
</evidence>
<evidence type="ECO:0000256" key="7">
    <source>
        <dbReference type="RuleBase" id="RU363032"/>
    </source>
</evidence>
<feature type="transmembrane region" description="Helical" evidence="7">
    <location>
        <begin position="132"/>
        <end position="159"/>
    </location>
</feature>
<dbReference type="GO" id="GO:0005886">
    <property type="term" value="C:plasma membrane"/>
    <property type="evidence" value="ECO:0007669"/>
    <property type="project" value="UniProtKB-SubCell"/>
</dbReference>
<dbReference type="EMBL" id="NMVQ01000001">
    <property type="protein sequence ID" value="OYO25066.1"/>
    <property type="molecule type" value="Genomic_DNA"/>
</dbReference>
<comment type="caution">
    <text evidence="10">The sequence shown here is derived from an EMBL/GenBank/DDBJ whole genome shotgun (WGS) entry which is preliminary data.</text>
</comment>
<feature type="transmembrane region" description="Helical" evidence="7">
    <location>
        <begin position="250"/>
        <end position="270"/>
    </location>
</feature>
<evidence type="ECO:0000259" key="9">
    <source>
        <dbReference type="PROSITE" id="PS50928"/>
    </source>
</evidence>
<organism evidence="10 11">
    <name type="scientific">Enemella dayhoffiae</name>
    <dbReference type="NCBI Taxonomy" id="2016507"/>
    <lineage>
        <taxon>Bacteria</taxon>
        <taxon>Bacillati</taxon>
        <taxon>Actinomycetota</taxon>
        <taxon>Actinomycetes</taxon>
        <taxon>Propionibacteriales</taxon>
        <taxon>Propionibacteriaceae</taxon>
        <taxon>Enemella</taxon>
    </lineage>
</organism>
<dbReference type="AlphaFoldDB" id="A0A255HCR2"/>
<evidence type="ECO:0000313" key="10">
    <source>
        <dbReference type="EMBL" id="OYO25066.1"/>
    </source>
</evidence>
<dbReference type="PANTHER" id="PTHR30043">
    <property type="entry name" value="PHOSPHONATES TRANSPORT SYSTEM PERMEASE PROTEIN"/>
    <property type="match status" value="1"/>
</dbReference>
<keyword evidence="5 7" id="KW-1133">Transmembrane helix</keyword>
<dbReference type="OrthoDB" id="9808005at2"/>
<evidence type="ECO:0000256" key="1">
    <source>
        <dbReference type="ARBA" id="ARBA00004651"/>
    </source>
</evidence>
<dbReference type="PANTHER" id="PTHR30043:SF1">
    <property type="entry name" value="ABC TRANSPORT SYSTEM PERMEASE PROTEIN P69"/>
    <property type="match status" value="1"/>
</dbReference>
<accession>A0A255HCR2</accession>
<evidence type="ECO:0000256" key="6">
    <source>
        <dbReference type="ARBA" id="ARBA00023136"/>
    </source>
</evidence>
<dbReference type="SUPFAM" id="SSF161098">
    <property type="entry name" value="MetI-like"/>
    <property type="match status" value="2"/>
</dbReference>
<proteinExistence type="inferred from homology"/>
<reference evidence="10 11" key="1">
    <citation type="submission" date="2017-07" db="EMBL/GenBank/DDBJ databases">
        <title>Draft whole genome sequences of clinical Proprionibacteriaceae strains.</title>
        <authorList>
            <person name="Bernier A.-M."/>
            <person name="Bernard K."/>
            <person name="Domingo M.-C."/>
        </authorList>
    </citation>
    <scope>NUCLEOTIDE SEQUENCE [LARGE SCALE GENOMIC DNA]</scope>
    <source>
        <strain evidence="10 11">NML 130396</strain>
    </source>
</reference>
<feature type="transmembrane region" description="Helical" evidence="7">
    <location>
        <begin position="415"/>
        <end position="438"/>
    </location>
</feature>
<feature type="transmembrane region" description="Helical" evidence="7">
    <location>
        <begin position="219"/>
        <end position="238"/>
    </location>
</feature>
<dbReference type="RefSeq" id="WP_094362273.1">
    <property type="nucleotide sequence ID" value="NZ_NMVQ01000001.1"/>
</dbReference>
<comment type="subcellular location">
    <subcellularLocation>
        <location evidence="1 7">Cell membrane</location>
        <topology evidence="1 7">Multi-pass membrane protein</topology>
    </subcellularLocation>
</comment>
<feature type="domain" description="ABC transmembrane type-1" evidence="9">
    <location>
        <begin position="377"/>
        <end position="560"/>
    </location>
</feature>
<feature type="transmembrane region" description="Helical" evidence="7">
    <location>
        <begin position="27"/>
        <end position="46"/>
    </location>
</feature>
<dbReference type="PROSITE" id="PS50928">
    <property type="entry name" value="ABC_TM1"/>
    <property type="match status" value="2"/>
</dbReference>
<feature type="transmembrane region" description="Helical" evidence="7">
    <location>
        <begin position="83"/>
        <end position="111"/>
    </location>
</feature>
<dbReference type="NCBIfam" id="TIGR01097">
    <property type="entry name" value="PhnE"/>
    <property type="match status" value="2"/>
</dbReference>
<gene>
    <name evidence="10" type="ORF">CGZ93_00955</name>
</gene>
<feature type="domain" description="ABC transmembrane type-1" evidence="9">
    <location>
        <begin position="84"/>
        <end position="267"/>
    </location>
</feature>
<feature type="transmembrane region" description="Helical" evidence="7">
    <location>
        <begin position="379"/>
        <end position="403"/>
    </location>
</feature>
<dbReference type="InterPro" id="IPR000515">
    <property type="entry name" value="MetI-like"/>
</dbReference>
<dbReference type="InterPro" id="IPR035906">
    <property type="entry name" value="MetI-like_sf"/>
</dbReference>
<dbReference type="GO" id="GO:0015416">
    <property type="term" value="F:ABC-type phosphonate transporter activity"/>
    <property type="evidence" value="ECO:0007669"/>
    <property type="project" value="InterPro"/>
</dbReference>
<feature type="transmembrane region" description="Helical" evidence="7">
    <location>
        <begin position="320"/>
        <end position="340"/>
    </location>
</feature>
<evidence type="ECO:0000313" key="11">
    <source>
        <dbReference type="Proteomes" id="UP000216311"/>
    </source>
</evidence>
<evidence type="ECO:0000256" key="8">
    <source>
        <dbReference type="SAM" id="MobiDB-lite"/>
    </source>
</evidence>
<keyword evidence="3" id="KW-1003">Cell membrane</keyword>
<name>A0A255HCR2_9ACTN</name>
<feature type="transmembrane region" description="Helical" evidence="7">
    <location>
        <begin position="444"/>
        <end position="463"/>
    </location>
</feature>
<dbReference type="InterPro" id="IPR005769">
    <property type="entry name" value="PhnE/PtxC"/>
</dbReference>
<protein>
    <submittedName>
        <fullName evidence="10">Phosphonate ABC transporter permease</fullName>
    </submittedName>
</protein>
<feature type="transmembrane region" description="Helical" evidence="7">
    <location>
        <begin position="515"/>
        <end position="533"/>
    </location>
</feature>
<dbReference type="CDD" id="cd06261">
    <property type="entry name" value="TM_PBP2"/>
    <property type="match status" value="1"/>
</dbReference>
<evidence type="ECO:0000256" key="3">
    <source>
        <dbReference type="ARBA" id="ARBA00022475"/>
    </source>
</evidence>
<keyword evidence="2 7" id="KW-0813">Transport</keyword>
<feature type="transmembrane region" description="Helical" evidence="7">
    <location>
        <begin position="539"/>
        <end position="563"/>
    </location>
</feature>
<keyword evidence="11" id="KW-1185">Reference proteome</keyword>
<comment type="similarity">
    <text evidence="7">Belongs to the binding-protein-dependent transport system permease family.</text>
</comment>
<sequence>MTATQLERPTGTPPVELPERPAPSARGIAAAVIMLGLLAASIWSVIELRINVASFIDSADNAGRFLKRMVPLDFPPVGELLQLVFQTLAIVLLATLLGVLLSIPVALLAAWNTTLNTPLRVTSRALIVLARAIPDLIMAIFFMRVFGLGSLPGVIAMGLHSVGMVGKLYADAIESLDNGPQEAIRAAGGGRLQQITAGILVPLTPQIIATALHRFDINLRTSVILGYVGVGGIGLAMADSLRSLNYRRGMALALAVLVLCIAVELLSGALRTAIMARTGASSGHTTWSDRLTRRVARVGSTSGEASTPTRLTPPWDGPRVGRFGGIAILLLLVVLAFIGAGIKPSDVAAGFGKLLPTIGLFLPPGGFDIVDDIVSQMLMTIQIGLAATLLGALLAIPVGVLAARNVVGNRAVATALRVFIVIVRGIPELIIAIIFVVISGLGGVAGTMALAIGAVGLLGKLIADSLEETDVAVQEALRASGATPLQVFFGATIRQAMPAFVAHVMYLLDVNIRSATLLGIVGAGGIGFLLLNATRVLEFPVVTTILLFILATVLIVEALAVFVRKAVQ</sequence>
<feature type="region of interest" description="Disordered" evidence="8">
    <location>
        <begin position="1"/>
        <end position="21"/>
    </location>
</feature>
<keyword evidence="6 7" id="KW-0472">Membrane</keyword>
<keyword evidence="4 7" id="KW-0812">Transmembrane</keyword>
<dbReference type="Proteomes" id="UP000216311">
    <property type="component" value="Unassembled WGS sequence"/>
</dbReference>
<dbReference type="Pfam" id="PF00528">
    <property type="entry name" value="BPD_transp_1"/>
    <property type="match status" value="2"/>
</dbReference>